<dbReference type="EMBL" id="JBAHYK010000061">
    <property type="protein sequence ID" value="KAL0579386.1"/>
    <property type="molecule type" value="Genomic_DNA"/>
</dbReference>
<comment type="catalytic activity">
    <reaction evidence="1">
        <text>Thiol-dependent hydrolysis of ester, thioester, amide, peptide and isopeptide bonds formed by the C-terminal Gly of ubiquitin (a 76-residue protein attached to proteins as an intracellular targeting signal).</text>
        <dbReference type="EC" id="3.4.19.12"/>
    </reaction>
</comment>
<reference evidence="7 8" key="1">
    <citation type="submission" date="2024-02" db="EMBL/GenBank/DDBJ databases">
        <title>A draft genome for the cacao thread blight pathogen Marasmius crinis-equi.</title>
        <authorList>
            <person name="Cohen S.P."/>
            <person name="Baruah I.K."/>
            <person name="Amoako-Attah I."/>
            <person name="Bukari Y."/>
            <person name="Meinhardt L.W."/>
            <person name="Bailey B.A."/>
        </authorList>
    </citation>
    <scope>NUCLEOTIDE SEQUENCE [LARGE SCALE GENOMIC DNA]</scope>
    <source>
        <strain evidence="7 8">GH-76</strain>
    </source>
</reference>
<evidence type="ECO:0000256" key="1">
    <source>
        <dbReference type="ARBA" id="ARBA00000707"/>
    </source>
</evidence>
<dbReference type="Gene3D" id="1.20.1300.20">
    <property type="entry name" value="Peptidase C65 Otubain, subdomain 2"/>
    <property type="match status" value="1"/>
</dbReference>
<evidence type="ECO:0000256" key="3">
    <source>
        <dbReference type="ARBA" id="ARBA00022670"/>
    </source>
</evidence>
<accession>A0ABR3FV62</accession>
<keyword evidence="3" id="KW-0645">Protease</keyword>
<evidence type="ECO:0000256" key="2">
    <source>
        <dbReference type="ARBA" id="ARBA00012759"/>
    </source>
</evidence>
<dbReference type="EC" id="3.4.19.12" evidence="2"/>
<evidence type="ECO:0000313" key="7">
    <source>
        <dbReference type="EMBL" id="KAL0579386.1"/>
    </source>
</evidence>
<evidence type="ECO:0000256" key="4">
    <source>
        <dbReference type="ARBA" id="ARBA00022786"/>
    </source>
</evidence>
<name>A0ABR3FV62_9AGAR</name>
<dbReference type="Gene3D" id="3.30.200.60">
    <property type="entry name" value="Peptidase C65 Otubain, subdomain 1"/>
    <property type="match status" value="1"/>
</dbReference>
<sequence length="214" mass="24282">MFLLTSKDREAIVKTALETLGATPQMLENVGFEKLVFEDFYEVLEGLVKNIVKPDDVFKKILDEESLLNAFQDDTVSNSIVMYLRMLTSAQLRLDPDSYAPFLFHPETGEPMEVREFCEHFVEATGKEAGKLRLPDPAPNKQTYSFGLDHVQMTALSRALHLNVDIAYLDGRGADGQVEFVKFQNETDTKIAPICLLYRPGHYDLLIQKNQAFD</sequence>
<dbReference type="PANTHER" id="PTHR12931:SF15">
    <property type="entry name" value="UBIQUITIN THIOESTERASE OTUBAIN-LIKE"/>
    <property type="match status" value="1"/>
</dbReference>
<evidence type="ECO:0000313" key="8">
    <source>
        <dbReference type="Proteomes" id="UP001465976"/>
    </source>
</evidence>
<evidence type="ECO:0000256" key="6">
    <source>
        <dbReference type="ARBA" id="ARBA00022807"/>
    </source>
</evidence>
<dbReference type="PANTHER" id="PTHR12931">
    <property type="entry name" value="UBIQUITIN THIOLESTERASE PROTEIN OTUB"/>
    <property type="match status" value="1"/>
</dbReference>
<dbReference type="SUPFAM" id="SSF54001">
    <property type="entry name" value="Cysteine proteinases"/>
    <property type="match status" value="2"/>
</dbReference>
<dbReference type="InterPro" id="IPR042467">
    <property type="entry name" value="Peptidase_C65_otubain_sub2"/>
</dbReference>
<keyword evidence="8" id="KW-1185">Reference proteome</keyword>
<evidence type="ECO:0000256" key="5">
    <source>
        <dbReference type="ARBA" id="ARBA00022801"/>
    </source>
</evidence>
<keyword evidence="6" id="KW-0788">Thiol protease</keyword>
<proteinExistence type="predicted"/>
<protein>
    <recommendedName>
        <fullName evidence="2">ubiquitinyl hydrolase 1</fullName>
        <ecNumber evidence="2">3.4.19.12</ecNumber>
    </recommendedName>
</protein>
<dbReference type="CDD" id="cd22749">
    <property type="entry name" value="Otubain_C65"/>
    <property type="match status" value="1"/>
</dbReference>
<dbReference type="InterPro" id="IPR019400">
    <property type="entry name" value="Peptidase_C65_otubain"/>
</dbReference>
<keyword evidence="4" id="KW-0833">Ubl conjugation pathway</keyword>
<dbReference type="Proteomes" id="UP001465976">
    <property type="component" value="Unassembled WGS sequence"/>
</dbReference>
<gene>
    <name evidence="7" type="ORF">V5O48_002611</name>
</gene>
<keyword evidence="5" id="KW-0378">Hydrolase</keyword>
<dbReference type="Pfam" id="PF10275">
    <property type="entry name" value="Peptidase_C65"/>
    <property type="match status" value="2"/>
</dbReference>
<organism evidence="7 8">
    <name type="scientific">Marasmius crinis-equi</name>
    <dbReference type="NCBI Taxonomy" id="585013"/>
    <lineage>
        <taxon>Eukaryota</taxon>
        <taxon>Fungi</taxon>
        <taxon>Dikarya</taxon>
        <taxon>Basidiomycota</taxon>
        <taxon>Agaricomycotina</taxon>
        <taxon>Agaricomycetes</taxon>
        <taxon>Agaricomycetidae</taxon>
        <taxon>Agaricales</taxon>
        <taxon>Marasmiineae</taxon>
        <taxon>Marasmiaceae</taxon>
        <taxon>Marasmius</taxon>
    </lineage>
</organism>
<comment type="caution">
    <text evidence="7">The sequence shown here is derived from an EMBL/GenBank/DDBJ whole genome shotgun (WGS) entry which is preliminary data.</text>
</comment>
<dbReference type="InterPro" id="IPR042468">
    <property type="entry name" value="Peptidase_C65_otubain_sub1"/>
</dbReference>
<dbReference type="InterPro" id="IPR038765">
    <property type="entry name" value="Papain-like_cys_pep_sf"/>
</dbReference>